<evidence type="ECO:0000256" key="1">
    <source>
        <dbReference type="SAM" id="Phobius"/>
    </source>
</evidence>
<feature type="transmembrane region" description="Helical" evidence="1">
    <location>
        <begin position="46"/>
        <end position="71"/>
    </location>
</feature>
<dbReference type="EMBL" id="LSGP01000020">
    <property type="protein sequence ID" value="KYZ75667.1"/>
    <property type="molecule type" value="Genomic_DNA"/>
</dbReference>
<dbReference type="Proteomes" id="UP000076268">
    <property type="component" value="Unassembled WGS sequence"/>
</dbReference>
<dbReference type="PANTHER" id="PTHR35342">
    <property type="entry name" value="TRICARBOXYLIC TRANSPORT PROTEIN"/>
    <property type="match status" value="1"/>
</dbReference>
<keyword evidence="1" id="KW-0812">Transmembrane</keyword>
<keyword evidence="1" id="KW-0472">Membrane</keyword>
<feature type="transmembrane region" description="Helical" evidence="1">
    <location>
        <begin position="169"/>
        <end position="187"/>
    </location>
</feature>
<feature type="domain" description="DUF112" evidence="2">
    <location>
        <begin position="20"/>
        <end position="439"/>
    </location>
</feature>
<feature type="transmembrane region" description="Helical" evidence="1">
    <location>
        <begin position="319"/>
        <end position="343"/>
    </location>
</feature>
<organism evidence="3 4">
    <name type="scientific">Anaerosporomusa subterranea</name>
    <dbReference type="NCBI Taxonomy" id="1794912"/>
    <lineage>
        <taxon>Bacteria</taxon>
        <taxon>Bacillati</taxon>
        <taxon>Bacillota</taxon>
        <taxon>Negativicutes</taxon>
        <taxon>Acetonemataceae</taxon>
        <taxon>Anaerosporomusa</taxon>
    </lineage>
</organism>
<keyword evidence="1" id="KW-1133">Transmembrane helix</keyword>
<dbReference type="Pfam" id="PF01970">
    <property type="entry name" value="TctA"/>
    <property type="match status" value="1"/>
</dbReference>
<dbReference type="InterPro" id="IPR002823">
    <property type="entry name" value="DUF112_TM"/>
</dbReference>
<evidence type="ECO:0000259" key="2">
    <source>
        <dbReference type="Pfam" id="PF01970"/>
    </source>
</evidence>
<proteinExistence type="predicted"/>
<dbReference type="OrthoDB" id="9781349at2"/>
<feature type="transmembrane region" description="Helical" evidence="1">
    <location>
        <begin position="355"/>
        <end position="375"/>
    </location>
</feature>
<dbReference type="RefSeq" id="WP_066243244.1">
    <property type="nucleotide sequence ID" value="NZ_LSGP01000020.1"/>
</dbReference>
<sequence>MDTLGYLLLGFDTATSGWNLLYALIGVTFGQFVGVLPGLGPVAGTALLLPLTFGMSPVSAVIMLAGIYYGAMYGGTITSVLINTPGESASLMTCVDGYPLARQGRAGTALGVAAIGSFIGGLFSLFALILVGPVIAKYALKFGPPEYFALVVVGLALLIGLMGKSLVRGLISALFGLTLAFIGMDQLTGTIRFAFGEAHLEDGFEFISIAMGLFGLSEVFTTAEENLNAQAQKPPKIQNMLPRRDEWIPTLKAILRGSGIGMLLGLVPGTNSTISTILSYTVEKKVAKDPSRFGKGAIEGVAGPETANNAFAGAALIPLFTLGIPSSPAIAVLLGAFIMHGLTPGPTLMQKNPEFVWGVIASMFIGNLILLIMNLPLANAWARITMVPFKILLPNIIIIMIIGAYSLSNSIFDVAAMLAFGILGYLMKKVEFPLAPVLLSFVLGKILESSLLKSLTIFSGSFMPFFQRPIAATLLAIAFAIIAFSLYFGRKEKGAEAEM</sequence>
<comment type="caution">
    <text evidence="3">The sequence shown here is derived from an EMBL/GenBank/DDBJ whole genome shotgun (WGS) entry which is preliminary data.</text>
</comment>
<accession>A0A154BNU7</accession>
<reference evidence="3 4" key="1">
    <citation type="submission" date="2016-02" db="EMBL/GenBank/DDBJ databases">
        <title>Anaerosporomusa subterraneum gen. nov., sp. nov., a spore-forming obligate anaerobe isolated from saprolite.</title>
        <authorList>
            <person name="Choi J.K."/>
            <person name="Shah M."/>
            <person name="Yee N."/>
        </authorList>
    </citation>
    <scope>NUCLEOTIDE SEQUENCE [LARGE SCALE GENOMIC DNA]</scope>
    <source>
        <strain evidence="3 4">RU4</strain>
    </source>
</reference>
<dbReference type="AlphaFoldDB" id="A0A154BNU7"/>
<protein>
    <submittedName>
        <fullName evidence="3">Transporter</fullName>
    </submittedName>
</protein>
<keyword evidence="4" id="KW-1185">Reference proteome</keyword>
<feature type="transmembrane region" description="Helical" evidence="1">
    <location>
        <begin position="109"/>
        <end position="135"/>
    </location>
</feature>
<gene>
    <name evidence="3" type="ORF">AXX12_10665</name>
</gene>
<dbReference type="STRING" id="1794912.AXX12_10665"/>
<feature type="transmembrane region" description="Helical" evidence="1">
    <location>
        <begin position="387"/>
        <end position="405"/>
    </location>
</feature>
<dbReference type="PANTHER" id="PTHR35342:SF5">
    <property type="entry name" value="TRICARBOXYLIC TRANSPORT PROTEIN"/>
    <property type="match status" value="1"/>
</dbReference>
<evidence type="ECO:0000313" key="3">
    <source>
        <dbReference type="EMBL" id="KYZ75667.1"/>
    </source>
</evidence>
<name>A0A154BNU7_ANASB</name>
<feature type="transmembrane region" description="Helical" evidence="1">
    <location>
        <begin position="470"/>
        <end position="489"/>
    </location>
</feature>
<feature type="transmembrane region" description="Helical" evidence="1">
    <location>
        <begin position="147"/>
        <end position="163"/>
    </location>
</feature>
<evidence type="ECO:0000313" key="4">
    <source>
        <dbReference type="Proteomes" id="UP000076268"/>
    </source>
</evidence>